<evidence type="ECO:0000256" key="1">
    <source>
        <dbReference type="ARBA" id="ARBA00004141"/>
    </source>
</evidence>
<feature type="transmembrane region" description="Helical" evidence="6">
    <location>
        <begin position="12"/>
        <end position="36"/>
    </location>
</feature>
<evidence type="ECO:0000256" key="6">
    <source>
        <dbReference type="SAM" id="Phobius"/>
    </source>
</evidence>
<evidence type="ECO:0000256" key="2">
    <source>
        <dbReference type="ARBA" id="ARBA00007524"/>
    </source>
</evidence>
<evidence type="ECO:0000256" key="4">
    <source>
        <dbReference type="ARBA" id="ARBA00022989"/>
    </source>
</evidence>
<proteinExistence type="inferred from homology"/>
<dbReference type="EMBL" id="JAGVRK010000001">
    <property type="protein sequence ID" value="MBS2967770.1"/>
    <property type="molecule type" value="Genomic_DNA"/>
</dbReference>
<evidence type="ECO:0000256" key="3">
    <source>
        <dbReference type="ARBA" id="ARBA00022692"/>
    </source>
</evidence>
<dbReference type="InterPro" id="IPR004307">
    <property type="entry name" value="TspO_MBR"/>
</dbReference>
<dbReference type="Gene3D" id="1.20.1260.100">
    <property type="entry name" value="TspO/MBR protein"/>
    <property type="match status" value="1"/>
</dbReference>
<evidence type="ECO:0000313" key="8">
    <source>
        <dbReference type="Proteomes" id="UP000682403"/>
    </source>
</evidence>
<evidence type="ECO:0000256" key="5">
    <source>
        <dbReference type="ARBA" id="ARBA00023136"/>
    </source>
</evidence>
<sequence length="155" mass="17580">MLKTLTKREKWMGILFSIGTLIVVMTAALIGFAYAPPNENLHTAPGDSFFWIAWLIVIPTWGIATWLVWLQRGKEDIRGAMVVFAFFLLSIISFFPNTAAANQSVLAIFIGDVIGIIESLFILWLYSRYSRAAILWLLPLVIWFPITTVIKFINL</sequence>
<comment type="caution">
    <text evidence="7">The sequence shown here is derived from an EMBL/GenBank/DDBJ whole genome shotgun (WGS) entry which is preliminary data.</text>
</comment>
<feature type="transmembrane region" description="Helical" evidence="6">
    <location>
        <begin position="48"/>
        <end position="69"/>
    </location>
</feature>
<feature type="transmembrane region" description="Helical" evidence="6">
    <location>
        <begin position="81"/>
        <end position="99"/>
    </location>
</feature>
<evidence type="ECO:0000313" key="7">
    <source>
        <dbReference type="EMBL" id="MBS2967770.1"/>
    </source>
</evidence>
<accession>A0ABS5LAM7</accession>
<dbReference type="RefSeq" id="WP_211556437.1">
    <property type="nucleotide sequence ID" value="NZ_JAGVRK010000001.1"/>
</dbReference>
<organism evidence="7 8">
    <name type="scientific">Metabacillus flavus</name>
    <dbReference type="NCBI Taxonomy" id="2823519"/>
    <lineage>
        <taxon>Bacteria</taxon>
        <taxon>Bacillati</taxon>
        <taxon>Bacillota</taxon>
        <taxon>Bacilli</taxon>
        <taxon>Bacillales</taxon>
        <taxon>Bacillaceae</taxon>
        <taxon>Metabacillus</taxon>
    </lineage>
</organism>
<protein>
    <submittedName>
        <fullName evidence="7">Tryptophan-rich sensory protein</fullName>
    </submittedName>
</protein>
<dbReference type="Pfam" id="PF03073">
    <property type="entry name" value="TspO_MBR"/>
    <property type="match status" value="1"/>
</dbReference>
<comment type="similarity">
    <text evidence="2">Belongs to the TspO/BZRP family.</text>
</comment>
<keyword evidence="4 6" id="KW-1133">Transmembrane helix</keyword>
<dbReference type="Proteomes" id="UP000682403">
    <property type="component" value="Unassembled WGS sequence"/>
</dbReference>
<comment type="subcellular location">
    <subcellularLocation>
        <location evidence="1">Membrane</location>
        <topology evidence="1">Multi-pass membrane protein</topology>
    </subcellularLocation>
</comment>
<reference evidence="7 8" key="1">
    <citation type="submission" date="2021-04" db="EMBL/GenBank/DDBJ databases">
        <title>Metabacillus sp. strain KIGAM252 whole genome sequence.</title>
        <authorList>
            <person name="Seo M.-J."/>
            <person name="Cho E.-S."/>
            <person name="Hwang C.Y."/>
            <person name="Yoon D.J."/>
        </authorList>
    </citation>
    <scope>NUCLEOTIDE SEQUENCE [LARGE SCALE GENOMIC DNA]</scope>
    <source>
        <strain evidence="7 8">KIGAM252</strain>
    </source>
</reference>
<name>A0ABS5LAM7_9BACI</name>
<keyword evidence="5 6" id="KW-0472">Membrane</keyword>
<gene>
    <name evidence="7" type="ORF">J9317_03140</name>
</gene>
<keyword evidence="8" id="KW-1185">Reference proteome</keyword>
<dbReference type="InterPro" id="IPR038330">
    <property type="entry name" value="TspO/MBR-related_sf"/>
</dbReference>
<keyword evidence="3 6" id="KW-0812">Transmembrane</keyword>
<feature type="transmembrane region" description="Helical" evidence="6">
    <location>
        <begin position="133"/>
        <end position="153"/>
    </location>
</feature>
<feature type="transmembrane region" description="Helical" evidence="6">
    <location>
        <begin position="105"/>
        <end position="126"/>
    </location>
</feature>